<keyword evidence="2" id="KW-1185">Reference proteome</keyword>
<dbReference type="InParanoid" id="A0A7M7K5K2"/>
<dbReference type="GeneID" id="111248992"/>
<protein>
    <submittedName>
        <fullName evidence="1">Uncharacterized protein</fullName>
    </submittedName>
</protein>
<dbReference type="InterPro" id="IPR011989">
    <property type="entry name" value="ARM-like"/>
</dbReference>
<dbReference type="EnsemblMetazoa" id="XM_022802221">
    <property type="protein sequence ID" value="XP_022657956"/>
    <property type="gene ID" value="LOC111248992"/>
</dbReference>
<dbReference type="OrthoDB" id="6516226at2759"/>
<organism evidence="1 2">
    <name type="scientific">Varroa destructor</name>
    <name type="common">Honeybee mite</name>
    <dbReference type="NCBI Taxonomy" id="109461"/>
    <lineage>
        <taxon>Eukaryota</taxon>
        <taxon>Metazoa</taxon>
        <taxon>Ecdysozoa</taxon>
        <taxon>Arthropoda</taxon>
        <taxon>Chelicerata</taxon>
        <taxon>Arachnida</taxon>
        <taxon>Acari</taxon>
        <taxon>Parasitiformes</taxon>
        <taxon>Mesostigmata</taxon>
        <taxon>Gamasina</taxon>
        <taxon>Dermanyssoidea</taxon>
        <taxon>Varroidae</taxon>
        <taxon>Varroa</taxon>
    </lineage>
</organism>
<proteinExistence type="predicted"/>
<evidence type="ECO:0000313" key="2">
    <source>
        <dbReference type="Proteomes" id="UP000594260"/>
    </source>
</evidence>
<dbReference type="AlphaFoldDB" id="A0A7M7K5K2"/>
<dbReference type="Gene3D" id="1.25.10.10">
    <property type="entry name" value="Leucine-rich Repeat Variant"/>
    <property type="match status" value="1"/>
</dbReference>
<evidence type="ECO:0000313" key="1">
    <source>
        <dbReference type="EnsemblMetazoa" id="XP_022657956"/>
    </source>
</evidence>
<dbReference type="InterPro" id="IPR016024">
    <property type="entry name" value="ARM-type_fold"/>
</dbReference>
<name>A0A7M7K5K2_VARDE</name>
<dbReference type="RefSeq" id="XP_022657956.1">
    <property type="nucleotide sequence ID" value="XM_022802221.1"/>
</dbReference>
<dbReference type="Proteomes" id="UP000594260">
    <property type="component" value="Unplaced"/>
</dbReference>
<reference evidence="1" key="1">
    <citation type="submission" date="2021-01" db="UniProtKB">
        <authorList>
            <consortium name="EnsemblMetazoa"/>
        </authorList>
    </citation>
    <scope>IDENTIFICATION</scope>
</reference>
<dbReference type="KEGG" id="vde:111248992"/>
<accession>A0A7M7K5K2</accession>
<dbReference type="SUPFAM" id="SSF48371">
    <property type="entry name" value="ARM repeat"/>
    <property type="match status" value="1"/>
</dbReference>
<sequence length="566" mass="63999">MEDSFEQSFNLQLETCTPPQKDEVNTRSRHTSLCEEDSISHVSASQNFYSANDHLHRGLPGDAIWKVSTCDDFFQSVRLAANRSVPRPHWIPYPVNIAAASEFRWSNGKLELVAKFIRDRGAQHDVLETELRQFRTFITGRPPNRLQAVQCGLVPVVMTCIKTAPSHLLTLVVQTLRELTINLSDYPAGIDDAALWRLCTLLTQQNPVYVENALAVLDELTQFDQGQCAAYRSNVTVTLGEIISKPQPAEVVIPALKVLTNIANNPVFAGIILSADVLSSFRRTILHQFLSYFQQQKMSTMDSRPLNLMWKIALSDNVVDRTLLLLPQLVRECPVFCLTVLSKWSQVMTQWSKLIEVCVLDKQVFEKVRLDFIETSYIILRYGENACVISLVKLLHKISIHISPEYKHLIIEASIIDAIIQRFPVKQLWARFVEEVQSVRSPFGILTNGRSNIATDVLTLITDLLEALPRYRDKAMHKNNIVETLLKSDILSLAAYKTHVQSTDAMLLRLTAVIDKLTPGWCFRERQIIQAVKPARADLAVQPKNWSSSSVCATCQNRQGLSHMIP</sequence>